<dbReference type="STRING" id="1560345.AWL63_19260"/>
<evidence type="ECO:0000256" key="4">
    <source>
        <dbReference type="RuleBase" id="RU003939"/>
    </source>
</evidence>
<keyword evidence="6" id="KW-1185">Reference proteome</keyword>
<dbReference type="SUPFAM" id="SSF47729">
    <property type="entry name" value="IHF-like DNA-binding proteins"/>
    <property type="match status" value="1"/>
</dbReference>
<accession>A0A1B3ZEA7</accession>
<dbReference type="EMBL" id="CP014168">
    <property type="protein sequence ID" value="AOH85768.1"/>
    <property type="molecule type" value="Genomic_DNA"/>
</dbReference>
<dbReference type="SMART" id="SM00411">
    <property type="entry name" value="BHL"/>
    <property type="match status" value="1"/>
</dbReference>
<dbReference type="GO" id="GO:0003677">
    <property type="term" value="F:DNA binding"/>
    <property type="evidence" value="ECO:0007669"/>
    <property type="project" value="UniProtKB-KW"/>
</dbReference>
<dbReference type="PRINTS" id="PR01727">
    <property type="entry name" value="DNABINDINGHU"/>
</dbReference>
<dbReference type="InterPro" id="IPR000119">
    <property type="entry name" value="Hist_DNA-bd"/>
</dbReference>
<dbReference type="PANTHER" id="PTHR33175">
    <property type="entry name" value="DNA-BINDING PROTEIN HU"/>
    <property type="match status" value="1"/>
</dbReference>
<protein>
    <submittedName>
        <fullName evidence="5">Integration host factor</fullName>
    </submittedName>
</protein>
<dbReference type="PANTHER" id="PTHR33175:SF3">
    <property type="entry name" value="DNA-BINDING PROTEIN HU-BETA"/>
    <property type="match status" value="1"/>
</dbReference>
<dbReference type="RefSeq" id="WP_069206297.1">
    <property type="nucleotide sequence ID" value="NZ_CP014168.1"/>
</dbReference>
<organism evidence="5 6">
    <name type="scientific">Sphingomonas panacis</name>
    <dbReference type="NCBI Taxonomy" id="1560345"/>
    <lineage>
        <taxon>Bacteria</taxon>
        <taxon>Pseudomonadati</taxon>
        <taxon>Pseudomonadota</taxon>
        <taxon>Alphaproteobacteria</taxon>
        <taxon>Sphingomonadales</taxon>
        <taxon>Sphingomonadaceae</taxon>
        <taxon>Sphingomonas</taxon>
    </lineage>
</organism>
<dbReference type="PROSITE" id="PS00045">
    <property type="entry name" value="HISTONE_LIKE"/>
    <property type="match status" value="1"/>
</dbReference>
<evidence type="ECO:0000256" key="3">
    <source>
        <dbReference type="ARBA" id="ARBA00023125"/>
    </source>
</evidence>
<dbReference type="InterPro" id="IPR020816">
    <property type="entry name" value="Histone-like_DNA-bd_CS"/>
</dbReference>
<name>A0A1B3ZEA7_9SPHN</name>
<dbReference type="GO" id="GO:0030261">
    <property type="term" value="P:chromosome condensation"/>
    <property type="evidence" value="ECO:0007669"/>
    <property type="project" value="UniProtKB-KW"/>
</dbReference>
<dbReference type="KEGG" id="span:AWL63_19260"/>
<dbReference type="AlphaFoldDB" id="A0A1B3ZEA7"/>
<keyword evidence="3" id="KW-0238">DNA-binding</keyword>
<dbReference type="CDD" id="cd13831">
    <property type="entry name" value="HU"/>
    <property type="match status" value="1"/>
</dbReference>
<comment type="similarity">
    <text evidence="1 4">Belongs to the bacterial histone-like protein family.</text>
</comment>
<dbReference type="Proteomes" id="UP000094256">
    <property type="component" value="Chromosome"/>
</dbReference>
<keyword evidence="2" id="KW-0226">DNA condensation</keyword>
<reference evidence="5 6" key="1">
    <citation type="submission" date="2016-01" db="EMBL/GenBank/DDBJ databases">
        <title>Complete genome and mega plasmid sequence of Sphingomonas panacis DCY99 elicits systemic resistance in rice to Xanthomonas oryzae.</title>
        <authorList>
            <person name="Kim Y.J."/>
            <person name="Yang D.C."/>
            <person name="Sing P."/>
        </authorList>
    </citation>
    <scope>NUCLEOTIDE SEQUENCE [LARGE SCALE GENOMIC DNA]</scope>
    <source>
        <strain evidence="5 6">DCY99</strain>
    </source>
</reference>
<evidence type="ECO:0000313" key="6">
    <source>
        <dbReference type="Proteomes" id="UP000094256"/>
    </source>
</evidence>
<evidence type="ECO:0000256" key="2">
    <source>
        <dbReference type="ARBA" id="ARBA00023067"/>
    </source>
</evidence>
<dbReference type="Pfam" id="PF00216">
    <property type="entry name" value="Bac_DNA_binding"/>
    <property type="match status" value="1"/>
</dbReference>
<dbReference type="GO" id="GO:0030527">
    <property type="term" value="F:structural constituent of chromatin"/>
    <property type="evidence" value="ECO:0007669"/>
    <property type="project" value="InterPro"/>
</dbReference>
<sequence>MNNSDIAEAVATSHGIAKTEAKKLVDAVFATIADGVAKGEEVSLPGFGKFKVKDQPERQGRNPSTGEAITIAASKKLGFTPAKAVKDRLNG</sequence>
<gene>
    <name evidence="5" type="ORF">AWL63_19260</name>
</gene>
<dbReference type="Gene3D" id="4.10.520.10">
    <property type="entry name" value="IHF-like DNA-binding proteins"/>
    <property type="match status" value="1"/>
</dbReference>
<dbReference type="InterPro" id="IPR010992">
    <property type="entry name" value="IHF-like_DNA-bd_dom_sf"/>
</dbReference>
<dbReference type="OrthoDB" id="9799835at2"/>
<proteinExistence type="inferred from homology"/>
<evidence type="ECO:0000256" key="1">
    <source>
        <dbReference type="ARBA" id="ARBA00010529"/>
    </source>
</evidence>
<evidence type="ECO:0000313" key="5">
    <source>
        <dbReference type="EMBL" id="AOH85768.1"/>
    </source>
</evidence>